<name>A0AAW1JPS1_SAPOF</name>
<evidence type="ECO:0000313" key="2">
    <source>
        <dbReference type="EMBL" id="KAK9705858.1"/>
    </source>
</evidence>
<comment type="caution">
    <text evidence="2">The sequence shown here is derived from an EMBL/GenBank/DDBJ whole genome shotgun (WGS) entry which is preliminary data.</text>
</comment>
<dbReference type="Proteomes" id="UP001443914">
    <property type="component" value="Unassembled WGS sequence"/>
</dbReference>
<keyword evidence="1" id="KW-0812">Transmembrane</keyword>
<evidence type="ECO:0008006" key="4">
    <source>
        <dbReference type="Google" id="ProtNLM"/>
    </source>
</evidence>
<sequence>MMMFRVCSFTILANLIYVYRLQLSRLDFTRLQGEVGDVVEERLPEKHNESRVSSSTLTQILCVKGKRLKYVSQCSPPPELSVCFLFMFYCSSVIYSGVLSSAVVLSFVYTCDFGVCTMGFIRKYVTLRVSHIVCTIA</sequence>
<gene>
    <name evidence="2" type="ORF">RND81_07G087500</name>
</gene>
<keyword evidence="1" id="KW-0472">Membrane</keyword>
<proteinExistence type="predicted"/>
<feature type="transmembrane region" description="Helical" evidence="1">
    <location>
        <begin position="86"/>
        <end position="109"/>
    </location>
</feature>
<keyword evidence="1" id="KW-1133">Transmembrane helix</keyword>
<evidence type="ECO:0000256" key="1">
    <source>
        <dbReference type="SAM" id="Phobius"/>
    </source>
</evidence>
<dbReference type="AlphaFoldDB" id="A0AAW1JPS1"/>
<reference evidence="2" key="1">
    <citation type="submission" date="2024-03" db="EMBL/GenBank/DDBJ databases">
        <title>WGS assembly of Saponaria officinalis var. Norfolk2.</title>
        <authorList>
            <person name="Jenkins J."/>
            <person name="Shu S."/>
            <person name="Grimwood J."/>
            <person name="Barry K."/>
            <person name="Goodstein D."/>
            <person name="Schmutz J."/>
            <person name="Leebens-Mack J."/>
            <person name="Osbourn A."/>
        </authorList>
    </citation>
    <scope>NUCLEOTIDE SEQUENCE [LARGE SCALE GENOMIC DNA]</scope>
    <source>
        <strain evidence="2">JIC</strain>
    </source>
</reference>
<accession>A0AAW1JPS1</accession>
<organism evidence="2 3">
    <name type="scientific">Saponaria officinalis</name>
    <name type="common">Common soapwort</name>
    <name type="synonym">Lychnis saponaria</name>
    <dbReference type="NCBI Taxonomy" id="3572"/>
    <lineage>
        <taxon>Eukaryota</taxon>
        <taxon>Viridiplantae</taxon>
        <taxon>Streptophyta</taxon>
        <taxon>Embryophyta</taxon>
        <taxon>Tracheophyta</taxon>
        <taxon>Spermatophyta</taxon>
        <taxon>Magnoliopsida</taxon>
        <taxon>eudicotyledons</taxon>
        <taxon>Gunneridae</taxon>
        <taxon>Pentapetalae</taxon>
        <taxon>Caryophyllales</taxon>
        <taxon>Caryophyllaceae</taxon>
        <taxon>Caryophylleae</taxon>
        <taxon>Saponaria</taxon>
    </lineage>
</organism>
<dbReference type="EMBL" id="JBDFQZ010000007">
    <property type="protein sequence ID" value="KAK9705858.1"/>
    <property type="molecule type" value="Genomic_DNA"/>
</dbReference>
<protein>
    <recommendedName>
        <fullName evidence="4">Secreted protein</fullName>
    </recommendedName>
</protein>
<evidence type="ECO:0000313" key="3">
    <source>
        <dbReference type="Proteomes" id="UP001443914"/>
    </source>
</evidence>
<keyword evidence="3" id="KW-1185">Reference proteome</keyword>